<dbReference type="InterPro" id="IPR054544">
    <property type="entry name" value="Pest_crys_Cry1Aa_dom-IV"/>
</dbReference>
<evidence type="ECO:0000256" key="1">
    <source>
        <dbReference type="SAM" id="Coils"/>
    </source>
</evidence>
<evidence type="ECO:0000259" key="3">
    <source>
        <dbReference type="Pfam" id="PF18449"/>
    </source>
</evidence>
<proteinExistence type="predicted"/>
<evidence type="ECO:0000313" key="5">
    <source>
        <dbReference type="EMBL" id="PNP95073.1"/>
    </source>
</evidence>
<keyword evidence="1" id="KW-0175">Coiled coil</keyword>
<reference evidence="5 6" key="1">
    <citation type="submission" date="2016-11" db="EMBL/GenBank/DDBJ databases">
        <title>Whole Genome Sequence of Listeria newyorkensis.</title>
        <authorList>
            <person name="Frink S."/>
            <person name="Morales C."/>
            <person name="Kiang D."/>
        </authorList>
    </citation>
    <scope>NUCLEOTIDE SEQUENCE [LARGE SCALE GENOMIC DNA]</scope>
    <source>
        <strain evidence="5 6">F1604011-044</strain>
    </source>
</reference>
<protein>
    <submittedName>
        <fullName evidence="5">Uncharacterized protein</fullName>
    </submittedName>
</protein>
<sequence length="637" mass="70456">MKSRKVAKLISHLLVVSVVGATISSSFSMFTGQVQAMQNVQAVSMETTNQYTTQKAMENLFRNPSFYFEVGNSTMEGWKLLRNTTAVLTANVPIALKNELDENGDVLTESKHIKLKTDLPSGEIGGYVRADTVVIIGQTIDTIAGHEYQIEGTHTGLDKMGYTVFDGIDVYAGHKALTTSYVMNPDEQKRQVVFIAKSNKTSIGNRAYSNKSDNWQAFHMKHLKVVDLTVIKEEEAKKIVSQLFINDDPTMNVLKDTTNQEAIAVAQKAIDRVEDTLKKAKLQADLDRVQELLSQKVIETQAEKDKQDVATKAVQDLFINGNPLTNQIKDTTNQQAIDNAQKLVNEIQDETVKKDLQMYLDVAKVHLKKQDEVQVVIAPHDYVLGVSRYITGTYEGDVAFVRVTIDGKEYKGGVTSNGTFNFYSFDKIQSLTSEVIVSAYDASGELLDTKIVTLKSNVEVTKGYIAPDDFIIGNKNITGTYAHDVKSLIVTVNGTSYKGGTFHGDGEFKFYVFGKIKSANDIVTIQALDKKNNILDTKIVTVKSAFIEDIGEINLDTFTIGDKNITGSYTGSVKSIVIKVNGISYKGGTFHNNGTFKFYAVDKIKKATDVVSVEGFDKFGKLLDIKNLTMNTKKLTK</sequence>
<gene>
    <name evidence="5" type="ORF">BMT55_01625</name>
</gene>
<accession>A0ABX4XRY4</accession>
<dbReference type="InterPro" id="IPR046746">
    <property type="entry name" value="Big_15"/>
</dbReference>
<dbReference type="Proteomes" id="UP000236500">
    <property type="component" value="Unassembled WGS sequence"/>
</dbReference>
<evidence type="ECO:0000256" key="2">
    <source>
        <dbReference type="SAM" id="SignalP"/>
    </source>
</evidence>
<dbReference type="RefSeq" id="WP_036090738.1">
    <property type="nucleotide sequence ID" value="NZ_BJEY01000026.1"/>
</dbReference>
<dbReference type="EMBL" id="MPDH01000001">
    <property type="protein sequence ID" value="PNP95073.1"/>
    <property type="molecule type" value="Genomic_DNA"/>
</dbReference>
<keyword evidence="2" id="KW-0732">Signal</keyword>
<feature type="signal peptide" evidence="2">
    <location>
        <begin position="1"/>
        <end position="21"/>
    </location>
</feature>
<feature type="domain" description="Bacterial Ig" evidence="4">
    <location>
        <begin position="551"/>
        <end position="631"/>
    </location>
</feature>
<keyword evidence="6" id="KW-1185">Reference proteome</keyword>
<feature type="domain" description="Bacterial Ig" evidence="4">
    <location>
        <begin position="463"/>
        <end position="543"/>
    </location>
</feature>
<feature type="domain" description="Pesticidal crystal protein Cry1Aa" evidence="3">
    <location>
        <begin position="306"/>
        <end position="367"/>
    </location>
</feature>
<name>A0ABX4XRY4_9LIST</name>
<evidence type="ECO:0000259" key="4">
    <source>
        <dbReference type="Pfam" id="PF20622"/>
    </source>
</evidence>
<evidence type="ECO:0000313" key="6">
    <source>
        <dbReference type="Proteomes" id="UP000236500"/>
    </source>
</evidence>
<dbReference type="Pfam" id="PF20622">
    <property type="entry name" value="Big_15"/>
    <property type="match status" value="3"/>
</dbReference>
<organism evidence="5 6">
    <name type="scientific">Listeria newyorkensis</name>
    <dbReference type="NCBI Taxonomy" id="1497681"/>
    <lineage>
        <taxon>Bacteria</taxon>
        <taxon>Bacillati</taxon>
        <taxon>Bacillota</taxon>
        <taxon>Bacilli</taxon>
        <taxon>Bacillales</taxon>
        <taxon>Listeriaceae</taxon>
        <taxon>Listeria</taxon>
    </lineage>
</organism>
<feature type="chain" id="PRO_5045304045" evidence="2">
    <location>
        <begin position="22"/>
        <end position="637"/>
    </location>
</feature>
<feature type="coiled-coil region" evidence="1">
    <location>
        <begin position="263"/>
        <end position="299"/>
    </location>
</feature>
<comment type="caution">
    <text evidence="5">The sequence shown here is derived from an EMBL/GenBank/DDBJ whole genome shotgun (WGS) entry which is preliminary data.</text>
</comment>
<dbReference type="Pfam" id="PF18449">
    <property type="entry name" value="Endotoxin_C2"/>
    <property type="match status" value="1"/>
</dbReference>
<feature type="domain" description="Bacterial Ig" evidence="4">
    <location>
        <begin position="377"/>
        <end position="455"/>
    </location>
</feature>